<keyword evidence="1" id="KW-0812">Transmembrane</keyword>
<evidence type="ECO:0000313" key="3">
    <source>
        <dbReference type="Proteomes" id="UP000887300"/>
    </source>
</evidence>
<comment type="caution">
    <text evidence="2">The sequence shown here is derived from an EMBL/GenBank/DDBJ whole genome shotgun (WGS) entry which is preliminary data.</text>
</comment>
<name>A0A8X8GAE7_ACIFI</name>
<dbReference type="RefSeq" id="WP_126605452.1">
    <property type="nucleotide sequence ID" value="NZ_AP018795.1"/>
</dbReference>
<accession>A0A8X8GAE7</accession>
<gene>
    <name evidence="2" type="ORF">HF568_13560</name>
</gene>
<evidence type="ECO:0000313" key="2">
    <source>
        <dbReference type="EMBL" id="MBU2724199.1"/>
    </source>
</evidence>
<protein>
    <submittedName>
        <fullName evidence="2">Superinfection immunity protein</fullName>
    </submittedName>
</protein>
<dbReference type="AlphaFoldDB" id="A0A8X8GAE7"/>
<evidence type="ECO:0000256" key="1">
    <source>
        <dbReference type="SAM" id="Phobius"/>
    </source>
</evidence>
<dbReference type="InterPro" id="IPR016410">
    <property type="entry name" value="Phage_imm"/>
</dbReference>
<keyword evidence="1" id="KW-0472">Membrane</keyword>
<feature type="transmembrane region" description="Helical" evidence="1">
    <location>
        <begin position="47"/>
        <end position="68"/>
    </location>
</feature>
<feature type="transmembrane region" description="Helical" evidence="1">
    <location>
        <begin position="12"/>
        <end position="35"/>
    </location>
</feature>
<dbReference type="Pfam" id="PF14373">
    <property type="entry name" value="Imm_superinfect"/>
    <property type="match status" value="1"/>
</dbReference>
<sequence>MLHWITGTRDGFLVLLVIAFVLALGVYVLPVLMAWSLGSPYRMSITVLDILLGWTVLGWLAALIWAVVTGKSGSFDEDGDCSHPE</sequence>
<reference evidence="2" key="1">
    <citation type="journal article" date="2021" name="ISME J.">
        <title>Genomic evolution of the class Acidithiobacillia: deep-branching Proteobacteria living in extreme acidic conditions.</title>
        <authorList>
            <person name="Moya-Beltran A."/>
            <person name="Beard S."/>
            <person name="Rojas-Villalobos C."/>
            <person name="Issotta F."/>
            <person name="Gallardo Y."/>
            <person name="Ulloa R."/>
            <person name="Giaveno A."/>
            <person name="Degli Esposti M."/>
            <person name="Johnson D.B."/>
            <person name="Quatrini R."/>
        </authorList>
    </citation>
    <scope>NUCLEOTIDE SEQUENCE</scope>
    <source>
        <strain evidence="2">DSM 583</strain>
    </source>
</reference>
<dbReference type="Proteomes" id="UP000887300">
    <property type="component" value="Unassembled WGS sequence"/>
</dbReference>
<proteinExistence type="predicted"/>
<dbReference type="EMBL" id="JABBHS010000409">
    <property type="protein sequence ID" value="MBU2724199.1"/>
    <property type="molecule type" value="Genomic_DNA"/>
</dbReference>
<organism evidence="2 3">
    <name type="scientific">Acidithiobacillus ferridurans</name>
    <dbReference type="NCBI Taxonomy" id="1232575"/>
    <lineage>
        <taxon>Bacteria</taxon>
        <taxon>Pseudomonadati</taxon>
        <taxon>Pseudomonadota</taxon>
        <taxon>Acidithiobacillia</taxon>
        <taxon>Acidithiobacillales</taxon>
        <taxon>Acidithiobacillaceae</taxon>
        <taxon>Acidithiobacillus</taxon>
    </lineage>
</organism>
<keyword evidence="1" id="KW-1133">Transmembrane helix</keyword>